<evidence type="ECO:0000256" key="3">
    <source>
        <dbReference type="SAM" id="MobiDB-lite"/>
    </source>
</evidence>
<protein>
    <recommendedName>
        <fullName evidence="6">Transcription factor CBF/NF-Y/archaeal histone domain-containing protein</fullName>
    </recommendedName>
</protein>
<keyword evidence="2" id="KW-0539">Nucleus</keyword>
<comment type="subcellular location">
    <subcellularLocation>
        <location evidence="1">Nucleus</location>
    </subcellularLocation>
</comment>
<dbReference type="PANTHER" id="PTHR10252">
    <property type="entry name" value="HISTONE-LIKE TRANSCRIPTION FACTOR CCAAT-RELATED"/>
    <property type="match status" value="1"/>
</dbReference>
<dbReference type="EMBL" id="JAMWBK010000007">
    <property type="protein sequence ID" value="KAJ8903553.1"/>
    <property type="molecule type" value="Genomic_DNA"/>
</dbReference>
<evidence type="ECO:0000313" key="4">
    <source>
        <dbReference type="EMBL" id="KAJ8903553.1"/>
    </source>
</evidence>
<dbReference type="SUPFAM" id="SSF47113">
    <property type="entry name" value="Histone-fold"/>
    <property type="match status" value="1"/>
</dbReference>
<dbReference type="GO" id="GO:0005634">
    <property type="term" value="C:nucleus"/>
    <property type="evidence" value="ECO:0007669"/>
    <property type="project" value="UniProtKB-SubCell"/>
</dbReference>
<evidence type="ECO:0000313" key="5">
    <source>
        <dbReference type="Proteomes" id="UP001157974"/>
    </source>
</evidence>
<feature type="compositionally biased region" description="Acidic residues" evidence="3">
    <location>
        <begin position="158"/>
        <end position="168"/>
    </location>
</feature>
<comment type="caution">
    <text evidence="4">The sequence shown here is derived from an EMBL/GenBank/DDBJ whole genome shotgun (WGS) entry which is preliminary data.</text>
</comment>
<proteinExistence type="predicted"/>
<evidence type="ECO:0000256" key="1">
    <source>
        <dbReference type="ARBA" id="ARBA00004123"/>
    </source>
</evidence>
<name>A0AAV8UPN2_9RHOD</name>
<reference evidence="4 5" key="1">
    <citation type="journal article" date="2023" name="Nat. Commun.">
        <title>Origin of minicircular mitochondrial genomes in red algae.</title>
        <authorList>
            <person name="Lee Y."/>
            <person name="Cho C.H."/>
            <person name="Lee Y.M."/>
            <person name="Park S.I."/>
            <person name="Yang J.H."/>
            <person name="West J.A."/>
            <person name="Bhattacharya D."/>
            <person name="Yoon H.S."/>
        </authorList>
    </citation>
    <scope>NUCLEOTIDE SEQUENCE [LARGE SCALE GENOMIC DNA]</scope>
    <source>
        <strain evidence="4 5">CCMP1338</strain>
        <tissue evidence="4">Whole cell</tissue>
    </source>
</reference>
<sequence>MAVSTTFAPSKLKRIVKADDEVAMIKKEALQVLDRATVEFIGVLVDEWVKDSRSAKTLTYAKLSQKINSIEAFEFLSEIVPEEKNGGADAMLAIFKKNKGSAAQEGDQSEEQPGDVEDELEKEEAIDRANAENDDDEVEPSDVEQSSNADAESKIADSGDDELAEPDTETVPVDADMDE</sequence>
<feature type="compositionally biased region" description="Acidic residues" evidence="3">
    <location>
        <begin position="107"/>
        <end position="122"/>
    </location>
</feature>
<organism evidence="4 5">
    <name type="scientific">Rhodosorus marinus</name>
    <dbReference type="NCBI Taxonomy" id="101924"/>
    <lineage>
        <taxon>Eukaryota</taxon>
        <taxon>Rhodophyta</taxon>
        <taxon>Stylonematophyceae</taxon>
        <taxon>Stylonematales</taxon>
        <taxon>Stylonemataceae</taxon>
        <taxon>Rhodosorus</taxon>
    </lineage>
</organism>
<dbReference type="AlphaFoldDB" id="A0AAV8UPN2"/>
<feature type="compositionally biased region" description="Acidic residues" evidence="3">
    <location>
        <begin position="132"/>
        <end position="142"/>
    </location>
</feature>
<accession>A0AAV8UPN2</accession>
<dbReference type="Gene3D" id="1.10.20.10">
    <property type="entry name" value="Histone, subunit A"/>
    <property type="match status" value="1"/>
</dbReference>
<dbReference type="GO" id="GO:0046982">
    <property type="term" value="F:protein heterodimerization activity"/>
    <property type="evidence" value="ECO:0007669"/>
    <property type="project" value="InterPro"/>
</dbReference>
<gene>
    <name evidence="4" type="ORF">NDN08_004657</name>
</gene>
<keyword evidence="5" id="KW-1185">Reference proteome</keyword>
<evidence type="ECO:0008006" key="6">
    <source>
        <dbReference type="Google" id="ProtNLM"/>
    </source>
</evidence>
<dbReference type="InterPro" id="IPR050568">
    <property type="entry name" value="Transcr_DNA_Rep_Reg"/>
</dbReference>
<evidence type="ECO:0000256" key="2">
    <source>
        <dbReference type="ARBA" id="ARBA00023242"/>
    </source>
</evidence>
<dbReference type="InterPro" id="IPR009072">
    <property type="entry name" value="Histone-fold"/>
</dbReference>
<dbReference type="Proteomes" id="UP001157974">
    <property type="component" value="Unassembled WGS sequence"/>
</dbReference>
<feature type="region of interest" description="Disordered" evidence="3">
    <location>
        <begin position="98"/>
        <end position="179"/>
    </location>
</feature>